<dbReference type="Gene3D" id="1.10.155.10">
    <property type="entry name" value="Chemotaxis receptor methyltransferase CheR, N-terminal domain"/>
    <property type="match status" value="1"/>
</dbReference>
<organism evidence="7 8">
    <name type="scientific">Thalassolituus maritimus</name>
    <dbReference type="NCBI Taxonomy" id="484498"/>
    <lineage>
        <taxon>Bacteria</taxon>
        <taxon>Pseudomonadati</taxon>
        <taxon>Pseudomonadota</taxon>
        <taxon>Gammaproteobacteria</taxon>
        <taxon>Oceanospirillales</taxon>
        <taxon>Oceanospirillaceae</taxon>
        <taxon>Thalassolituus</taxon>
    </lineage>
</organism>
<keyword evidence="3 7" id="KW-0489">Methyltransferase</keyword>
<dbReference type="GO" id="GO:0032259">
    <property type="term" value="P:methylation"/>
    <property type="evidence" value="ECO:0007669"/>
    <property type="project" value="UniProtKB-KW"/>
</dbReference>
<dbReference type="InterPro" id="IPR000780">
    <property type="entry name" value="CheR_MeTrfase"/>
</dbReference>
<dbReference type="InterPro" id="IPR022641">
    <property type="entry name" value="CheR_N"/>
</dbReference>
<dbReference type="Pfam" id="PF01739">
    <property type="entry name" value="CheR"/>
    <property type="match status" value="1"/>
</dbReference>
<reference evidence="8" key="1">
    <citation type="submission" date="2017-01" db="EMBL/GenBank/DDBJ databases">
        <authorList>
            <person name="Varghese N."/>
            <person name="Submissions S."/>
        </authorList>
    </citation>
    <scope>NUCLEOTIDE SEQUENCE [LARGE SCALE GENOMIC DNA]</scope>
    <source>
        <strain evidence="8">DSM 24913</strain>
    </source>
</reference>
<dbReference type="PANTHER" id="PTHR24422:SF19">
    <property type="entry name" value="CHEMOTAXIS PROTEIN METHYLTRANSFERASE"/>
    <property type="match status" value="1"/>
</dbReference>
<evidence type="ECO:0000259" key="6">
    <source>
        <dbReference type="PROSITE" id="PS50123"/>
    </source>
</evidence>
<dbReference type="SMART" id="SM00138">
    <property type="entry name" value="MeTrc"/>
    <property type="match status" value="1"/>
</dbReference>
<dbReference type="Pfam" id="PF03705">
    <property type="entry name" value="CheR_N"/>
    <property type="match status" value="1"/>
</dbReference>
<sequence>MSQSIRNGLSTVPELDDVQFNRWQGLLEERTGMFLPLQRRSFLQTSLGLRMLELGIRDYGEYYDKIQDGPSGVMEWSTLVDRLTVQETRFFRDPDALQLVVEHMRRQRPRLQAREETMEFWSVGCSSGEEAYTLAMLAEENLASTGLKYSITGTDISTIVLRKARSGRYPLRALERIPVEYHNWAIAPLSSQQVEVAAQLRRRCCFSQVNILNLKSCPLQSQHVIFCQNVLIYFRRWRRREILDALAQRLAPGGLLVIGLGEMVDWEHPLLESVHSGQVTAFVRKQSTSTGESARR</sequence>
<dbReference type="InterPro" id="IPR050903">
    <property type="entry name" value="Bact_Chemotaxis_MeTrfase"/>
</dbReference>
<dbReference type="EMBL" id="FTOH01000008">
    <property type="protein sequence ID" value="SIT03978.1"/>
    <property type="molecule type" value="Genomic_DNA"/>
</dbReference>
<dbReference type="Gene3D" id="3.40.50.150">
    <property type="entry name" value="Vaccinia Virus protein VP39"/>
    <property type="match status" value="1"/>
</dbReference>
<dbReference type="InterPro" id="IPR022642">
    <property type="entry name" value="CheR_C"/>
</dbReference>
<evidence type="ECO:0000256" key="1">
    <source>
        <dbReference type="ARBA" id="ARBA00001541"/>
    </source>
</evidence>
<evidence type="ECO:0000313" key="7">
    <source>
        <dbReference type="EMBL" id="SIT03978.1"/>
    </source>
</evidence>
<dbReference type="InterPro" id="IPR029063">
    <property type="entry name" value="SAM-dependent_MTases_sf"/>
</dbReference>
<proteinExistence type="predicted"/>
<dbReference type="AlphaFoldDB" id="A0A1N7P0A1"/>
<evidence type="ECO:0000256" key="3">
    <source>
        <dbReference type="ARBA" id="ARBA00022603"/>
    </source>
</evidence>
<dbReference type="SUPFAM" id="SSF47757">
    <property type="entry name" value="Chemotaxis receptor methyltransferase CheR, N-terminal domain"/>
    <property type="match status" value="1"/>
</dbReference>
<protein>
    <recommendedName>
        <fullName evidence="2">protein-glutamate O-methyltransferase</fullName>
        <ecNumber evidence="2">2.1.1.80</ecNumber>
    </recommendedName>
</protein>
<dbReference type="EC" id="2.1.1.80" evidence="2"/>
<dbReference type="InterPro" id="IPR036804">
    <property type="entry name" value="CheR_N_sf"/>
</dbReference>
<dbReference type="PRINTS" id="PR00996">
    <property type="entry name" value="CHERMTFRASE"/>
</dbReference>
<evidence type="ECO:0000256" key="2">
    <source>
        <dbReference type="ARBA" id="ARBA00012534"/>
    </source>
</evidence>
<gene>
    <name evidence="7" type="ORF">SAMN05421686_10838</name>
</gene>
<evidence type="ECO:0000256" key="4">
    <source>
        <dbReference type="ARBA" id="ARBA00022679"/>
    </source>
</evidence>
<dbReference type="STRING" id="484498.SAMN05421686_10838"/>
<keyword evidence="8" id="KW-1185">Reference proteome</keyword>
<feature type="domain" description="CheR-type methyltransferase" evidence="6">
    <location>
        <begin position="8"/>
        <end position="287"/>
    </location>
</feature>
<dbReference type="PANTHER" id="PTHR24422">
    <property type="entry name" value="CHEMOTAXIS PROTEIN METHYLTRANSFERASE"/>
    <property type="match status" value="1"/>
</dbReference>
<dbReference type="PROSITE" id="PS50123">
    <property type="entry name" value="CHER"/>
    <property type="match status" value="1"/>
</dbReference>
<keyword evidence="5" id="KW-0949">S-adenosyl-L-methionine</keyword>
<dbReference type="SUPFAM" id="SSF53335">
    <property type="entry name" value="S-adenosyl-L-methionine-dependent methyltransferases"/>
    <property type="match status" value="1"/>
</dbReference>
<evidence type="ECO:0000256" key="5">
    <source>
        <dbReference type="ARBA" id="ARBA00022691"/>
    </source>
</evidence>
<accession>A0A1N7P0A1</accession>
<keyword evidence="4 7" id="KW-0808">Transferase</keyword>
<dbReference type="OrthoDB" id="9816309at2"/>
<dbReference type="RefSeq" id="WP_076516785.1">
    <property type="nucleotide sequence ID" value="NZ_FTOH01000008.1"/>
</dbReference>
<dbReference type="CDD" id="cd02440">
    <property type="entry name" value="AdoMet_MTases"/>
    <property type="match status" value="1"/>
</dbReference>
<comment type="catalytic activity">
    <reaction evidence="1">
        <text>L-glutamyl-[protein] + S-adenosyl-L-methionine = [protein]-L-glutamate 5-O-methyl ester + S-adenosyl-L-homocysteine</text>
        <dbReference type="Rhea" id="RHEA:24452"/>
        <dbReference type="Rhea" id="RHEA-COMP:10208"/>
        <dbReference type="Rhea" id="RHEA-COMP:10311"/>
        <dbReference type="ChEBI" id="CHEBI:29973"/>
        <dbReference type="ChEBI" id="CHEBI:57856"/>
        <dbReference type="ChEBI" id="CHEBI:59789"/>
        <dbReference type="ChEBI" id="CHEBI:82795"/>
        <dbReference type="EC" id="2.1.1.80"/>
    </reaction>
</comment>
<name>A0A1N7P0A1_9GAMM</name>
<evidence type="ECO:0000313" key="8">
    <source>
        <dbReference type="Proteomes" id="UP000185639"/>
    </source>
</evidence>
<dbReference type="GO" id="GO:0008983">
    <property type="term" value="F:protein-glutamate O-methyltransferase activity"/>
    <property type="evidence" value="ECO:0007669"/>
    <property type="project" value="UniProtKB-EC"/>
</dbReference>
<dbReference type="Proteomes" id="UP000185639">
    <property type="component" value="Unassembled WGS sequence"/>
</dbReference>